<evidence type="ECO:0000313" key="2">
    <source>
        <dbReference type="EMBL" id="GEX94423.1"/>
    </source>
</evidence>
<feature type="transmembrane region" description="Helical" evidence="1">
    <location>
        <begin position="43"/>
        <end position="66"/>
    </location>
</feature>
<sequence length="418" mass="47648">MSLGKAVNVVVYIDSLLKYLISVVLSLILSLPHIIFSPNQKKLQFIALLFIGVLFTEYCSSTLLFIRNKKIIPMASRDQQWYMDTGATSYLSSHTGNLHTSSLNRNFLLIIVGNGSSIPVTHFGHVQTPDPYRTLHLINVLVTPNIIKNFVSLRKFTTDNKCSIDFDPYGFTVRNYHTRQTLLHCDSTGDLYLLHVATLAFTILNNNHSLWHQRLSHPGDAPYRITSVPHLYPTRFGICVQQLYLYMHDPREPHLNAMKRVLRYLQGTTDLGLHLFWPTTSQLIAYSNVDGAGCLATRRSTSRYCIFLGDNLLTWSSKRQDTLSRFSAEAEYHEVANVVAETSRIRNLLLQHQRTKHTKIDIHFVRDKVAAGHVRVLHVPSRFQYADIFTKGLPYPLFADFRSSLSVHKNSALTEGAY</sequence>
<feature type="transmembrane region" description="Helical" evidence="1">
    <location>
        <begin position="16"/>
        <end position="36"/>
    </location>
</feature>
<comment type="caution">
    <text evidence="2">The sequence shown here is derived from an EMBL/GenBank/DDBJ whole genome shotgun (WGS) entry which is preliminary data.</text>
</comment>
<dbReference type="AlphaFoldDB" id="A0A699HC91"/>
<proteinExistence type="predicted"/>
<gene>
    <name evidence="2" type="ORF">Tci_366398</name>
</gene>
<evidence type="ECO:0000256" key="1">
    <source>
        <dbReference type="SAM" id="Phobius"/>
    </source>
</evidence>
<dbReference type="PANTHER" id="PTHR11439:SF524">
    <property type="entry name" value="RNA-DIRECTED DNA POLYMERASE, PROTEIN KINASE RLK-PELLE-DLSV FAMILY"/>
    <property type="match status" value="1"/>
</dbReference>
<dbReference type="CDD" id="cd09272">
    <property type="entry name" value="RNase_HI_RT_Ty1"/>
    <property type="match status" value="1"/>
</dbReference>
<dbReference type="PANTHER" id="PTHR11439">
    <property type="entry name" value="GAG-POL-RELATED RETROTRANSPOSON"/>
    <property type="match status" value="1"/>
</dbReference>
<accession>A0A699HC91</accession>
<keyword evidence="1" id="KW-0812">Transmembrane</keyword>
<keyword evidence="1" id="KW-0472">Membrane</keyword>
<dbReference type="EMBL" id="BKCJ010140720">
    <property type="protein sequence ID" value="GEX94423.1"/>
    <property type="molecule type" value="Genomic_DNA"/>
</dbReference>
<organism evidence="2">
    <name type="scientific">Tanacetum cinerariifolium</name>
    <name type="common">Dalmatian daisy</name>
    <name type="synonym">Chrysanthemum cinerariifolium</name>
    <dbReference type="NCBI Taxonomy" id="118510"/>
    <lineage>
        <taxon>Eukaryota</taxon>
        <taxon>Viridiplantae</taxon>
        <taxon>Streptophyta</taxon>
        <taxon>Embryophyta</taxon>
        <taxon>Tracheophyta</taxon>
        <taxon>Spermatophyta</taxon>
        <taxon>Magnoliopsida</taxon>
        <taxon>eudicotyledons</taxon>
        <taxon>Gunneridae</taxon>
        <taxon>Pentapetalae</taxon>
        <taxon>asterids</taxon>
        <taxon>campanulids</taxon>
        <taxon>Asterales</taxon>
        <taxon>Asteraceae</taxon>
        <taxon>Asteroideae</taxon>
        <taxon>Anthemideae</taxon>
        <taxon>Anthemidinae</taxon>
        <taxon>Tanacetum</taxon>
    </lineage>
</organism>
<reference evidence="2" key="1">
    <citation type="journal article" date="2019" name="Sci. Rep.">
        <title>Draft genome of Tanacetum cinerariifolium, the natural source of mosquito coil.</title>
        <authorList>
            <person name="Yamashiro T."/>
            <person name="Shiraishi A."/>
            <person name="Satake H."/>
            <person name="Nakayama K."/>
        </authorList>
    </citation>
    <scope>NUCLEOTIDE SEQUENCE</scope>
</reference>
<keyword evidence="1" id="KW-1133">Transmembrane helix</keyword>
<protein>
    <submittedName>
        <fullName evidence="2">NBS-containing resistance-like protein</fullName>
    </submittedName>
</protein>
<name>A0A699HC91_TANCI</name>